<proteinExistence type="predicted"/>
<keyword evidence="1" id="KW-1133">Transmembrane helix</keyword>
<evidence type="ECO:0000313" key="3">
    <source>
        <dbReference type="Proteomes" id="UP000001107"/>
    </source>
</evidence>
<keyword evidence="1" id="KW-0812">Transmembrane</keyword>
<sequence length="142" mass="15991">MRYAQWRRQSQSKPTSTAGDDSIDWDLTQILFALFFIALLYHNYGDIHFGIYWILVIMAGITILTNKFERFFKAIINSVFGINMVALALALILYGGLFILGLFLTLLGAEFYPFISIMSAKTYVSIVLILGMTSASLTTLVK</sequence>
<keyword evidence="3" id="KW-1185">Reference proteome</keyword>
<organism evidence="2 3">
    <name type="scientific">Methanococcus vannielii (strain ATCC 35089 / DSM 1224 / JCM 13029 / OCM 148 / SB)</name>
    <dbReference type="NCBI Taxonomy" id="406327"/>
    <lineage>
        <taxon>Archaea</taxon>
        <taxon>Methanobacteriati</taxon>
        <taxon>Methanobacteriota</taxon>
        <taxon>Methanomada group</taxon>
        <taxon>Methanococci</taxon>
        <taxon>Methanococcales</taxon>
        <taxon>Methanococcaceae</taxon>
        <taxon>Methanococcus</taxon>
    </lineage>
</organism>
<keyword evidence="1" id="KW-0472">Membrane</keyword>
<evidence type="ECO:0000256" key="1">
    <source>
        <dbReference type="SAM" id="Phobius"/>
    </source>
</evidence>
<dbReference type="Proteomes" id="UP000001107">
    <property type="component" value="Chromosome"/>
</dbReference>
<protein>
    <submittedName>
        <fullName evidence="2">Uncharacterized protein</fullName>
    </submittedName>
</protein>
<dbReference type="HOGENOM" id="CLU_1811485_0_0_2"/>
<dbReference type="KEGG" id="mvn:Mevan_0094"/>
<evidence type="ECO:0000313" key="2">
    <source>
        <dbReference type="EMBL" id="ABR54008.1"/>
    </source>
</evidence>
<reference evidence="2" key="1">
    <citation type="submission" date="2007-06" db="EMBL/GenBank/DDBJ databases">
        <title>Complete sequence of Methanococcus vannielii SB.</title>
        <authorList>
            <consortium name="US DOE Joint Genome Institute"/>
            <person name="Copeland A."/>
            <person name="Lucas S."/>
            <person name="Lapidus A."/>
            <person name="Barry K."/>
            <person name="Glavina del Rio T."/>
            <person name="Dalin E."/>
            <person name="Tice H."/>
            <person name="Pitluck S."/>
            <person name="Chain P."/>
            <person name="Malfatti S."/>
            <person name="Shin M."/>
            <person name="Vergez L."/>
            <person name="Schmutz J."/>
            <person name="Larimer F."/>
            <person name="Land M."/>
            <person name="Hauser L."/>
            <person name="Kyrpides N."/>
            <person name="Anderson I."/>
            <person name="Sieprawska-Lupa M."/>
            <person name="Whitman W.B."/>
            <person name="Richardson P."/>
        </authorList>
    </citation>
    <scope>NUCLEOTIDE SEQUENCE [LARGE SCALE GENOMIC DNA]</scope>
    <source>
        <strain evidence="2">SB</strain>
    </source>
</reference>
<gene>
    <name evidence="2" type="ordered locus">Mevan_0094</name>
</gene>
<dbReference type="RefSeq" id="WP_011971912.1">
    <property type="nucleotide sequence ID" value="NC_009634.1"/>
</dbReference>
<name>A6UND6_METVS</name>
<feature type="transmembrane region" description="Helical" evidence="1">
    <location>
        <begin position="50"/>
        <end position="68"/>
    </location>
</feature>
<dbReference type="STRING" id="406327.Mevan_0094"/>
<feature type="transmembrane region" description="Helical" evidence="1">
    <location>
        <begin position="123"/>
        <end position="141"/>
    </location>
</feature>
<feature type="transmembrane region" description="Helical" evidence="1">
    <location>
        <begin position="80"/>
        <end position="103"/>
    </location>
</feature>
<accession>A6UND6</accession>
<dbReference type="AlphaFoldDB" id="A6UND6"/>
<dbReference type="GeneID" id="5325277"/>
<dbReference type="EMBL" id="CP000742">
    <property type="protein sequence ID" value="ABR54008.1"/>
    <property type="molecule type" value="Genomic_DNA"/>
</dbReference>
<feature type="transmembrane region" description="Helical" evidence="1">
    <location>
        <begin position="27"/>
        <end position="44"/>
    </location>
</feature>